<dbReference type="Gene3D" id="3.40.50.10390">
    <property type="entry name" value="Gingipain r, domain 1"/>
    <property type="match status" value="1"/>
</dbReference>
<dbReference type="InterPro" id="IPR029031">
    <property type="entry name" value="Gingipain_N_sf"/>
</dbReference>
<sequence length="1057" mass="117685">MKFPITQSGVYKLDLVQVRVFGYENLDQISVYGNPGMLPQKLDSIDLTLREVPAKRIGESLYFFLEGPNVVSHQNGKLNYAHHHYTDTLYYMVGPKVRENTIATEKVTVENPASDFFLQIAQAQKWEETNLINSGRSWYSKPIFSGQTFTFGFDLQNGAEGPYDVRFNLVSQALAEGRFRINASGQTIGEQAIAAIPNTTYGIKGREAEIALNFTSTNPNRINFNLLFQTSDPNGTGYIDYALLSSRISSAKLSNGIYFHLAENKSVAWPGRFMAWEVSDFFRVTDISGQTNLIKGNKIAVFDPLQTPNIQNLQSVSLSLRTINGSPELLILTHRSLVSQAQRLAAHKIARGLETEVYILEDIFDAFGYGNRDISSIRNFIAAHYHKHGKLKNVLVFGKGSFDYKGKIGGRPNLFPIYTSRNSLNPLTTYSSDDFFGFLEWGQGNWTEDQAGDELLRIGVGRLPALSLREATELVNKIISYETALANLGPWKRNLAFLTDDGDNNIHLRDAELHANYLSENHPEFEIKKLYLDRFEQIQNGNGQTSPEARKALNDAIKEGVLLLNYIGHGNETTLTAERIFSTLDLIDWPSNPLLPLFVTATCEFGRHDSPLSRSGAEELLIAEKKGAIALLTTGRPVFSSVNFALNKAFIETAFEKENFTYKDLGAIFQITKNNSLNGTLNRNFSLLGDPSLKLALPELEAKADGLIEMEFAVEADTLIPLREFKLNGSVIDPVTGATMIQANGEYSIKIMDQPKTFTTKGDESNPVDFAEETTFLFQGKGEVKDGRFESSFLLPVNGNLGEGLASIRLFATIPSLETEAMGIKKIPFSNRQTTIDTDKQGPEIKILYGPDLQPAPAEFAFASVPIQIELKDPSGINASSIDPEKGIFLRINGREPIPLNHLYFANSSSFQNGTISSILDQLVEGNNEIAMVAWDNAGNRSELRETIEIKGANNIKMLDVVSYPNPASEFSKFKISHNRPGENVRVELEIYSILGSKIYVDGKRYINADFELDAPEWNFFHSSTKYPVKGIYIYRLLLISEKDGTTDSKSGKITIK</sequence>
<protein>
    <submittedName>
        <fullName evidence="3">Type IX secretion system sortase PorU</fullName>
    </submittedName>
</protein>
<proteinExistence type="predicted"/>
<dbReference type="EMBL" id="JAKEVZ010000012">
    <property type="protein sequence ID" value="MCF1752379.1"/>
    <property type="molecule type" value="Genomic_DNA"/>
</dbReference>
<dbReference type="Pfam" id="PF01364">
    <property type="entry name" value="Peptidase_C25"/>
    <property type="match status" value="1"/>
</dbReference>
<dbReference type="Proteomes" id="UP001201449">
    <property type="component" value="Unassembled WGS sequence"/>
</dbReference>
<dbReference type="Gene3D" id="3.40.50.1460">
    <property type="match status" value="1"/>
</dbReference>
<dbReference type="CDD" id="cd02258">
    <property type="entry name" value="Peptidase_C25_N"/>
    <property type="match status" value="1"/>
</dbReference>
<evidence type="ECO:0000313" key="4">
    <source>
        <dbReference type="Proteomes" id="UP001201449"/>
    </source>
</evidence>
<dbReference type="InterPro" id="IPR029030">
    <property type="entry name" value="Caspase-like_dom_sf"/>
</dbReference>
<accession>A0ABS9BWD3</accession>
<evidence type="ECO:0000259" key="2">
    <source>
        <dbReference type="Pfam" id="PF01364"/>
    </source>
</evidence>
<organism evidence="3 4">
    <name type="scientific">Mariniradius sediminis</name>
    <dbReference type="NCBI Taxonomy" id="2909237"/>
    <lineage>
        <taxon>Bacteria</taxon>
        <taxon>Pseudomonadati</taxon>
        <taxon>Bacteroidota</taxon>
        <taxon>Cytophagia</taxon>
        <taxon>Cytophagales</taxon>
        <taxon>Cyclobacteriaceae</taxon>
        <taxon>Mariniradius</taxon>
    </lineage>
</organism>
<dbReference type="InterPro" id="IPR001769">
    <property type="entry name" value="Gingipain"/>
</dbReference>
<keyword evidence="4" id="KW-1185">Reference proteome</keyword>
<dbReference type="SUPFAM" id="SSF52129">
    <property type="entry name" value="Caspase-like"/>
    <property type="match status" value="1"/>
</dbReference>
<evidence type="ECO:0000256" key="1">
    <source>
        <dbReference type="ARBA" id="ARBA00022729"/>
    </source>
</evidence>
<reference evidence="3 4" key="1">
    <citation type="submission" date="2022-01" db="EMBL/GenBank/DDBJ databases">
        <title>Mariniradius saccharolyticus sp. nov., isolated from sediment of a river.</title>
        <authorList>
            <person name="Liu H."/>
        </authorList>
    </citation>
    <scope>NUCLEOTIDE SEQUENCE [LARGE SCALE GENOMIC DNA]</scope>
    <source>
        <strain evidence="3 4">RY-2</strain>
    </source>
</reference>
<dbReference type="RefSeq" id="WP_234862277.1">
    <property type="nucleotide sequence ID" value="NZ_JAKEVZ010000012.1"/>
</dbReference>
<gene>
    <name evidence="3" type="primary">porU</name>
    <name evidence="3" type="ORF">L0U89_15065</name>
</gene>
<comment type="caution">
    <text evidence="3">The sequence shown here is derived from an EMBL/GenBank/DDBJ whole genome shotgun (WGS) entry which is preliminary data.</text>
</comment>
<feature type="domain" description="Gingipain" evidence="2">
    <location>
        <begin position="330"/>
        <end position="695"/>
    </location>
</feature>
<name>A0ABS9BWD3_9BACT</name>
<evidence type="ECO:0000313" key="3">
    <source>
        <dbReference type="EMBL" id="MCF1752379.1"/>
    </source>
</evidence>
<keyword evidence="1" id="KW-0732">Signal</keyword>
<dbReference type="NCBIfam" id="NF033707">
    <property type="entry name" value="T9SS_sortase"/>
    <property type="match status" value="1"/>
</dbReference>